<sequence length="335" mass="36205">MKAVAILTIMSLLQLSIVLGMPAARPQDLTDEFFNGLPDPEPAGAPFGTETSGPAVDRSSIIDAAVAQATALDSPGADPALTNNPDPTEPEKLRKRSPSSDAVTPSGYYLVFSSLNGATQAPSYLTFKSIPTYDPSLCAAKCNSISNCRFFNLYIEINANGQIIKCSFYSIRSTASSAINVGQWRNGFHVTINNSNGYAKYQPYPPVDGFMVETLGGAINGRRLAPGDPDPYMGYTSIEASDPSICSIACEKKTAYNSRHPSSEGTYRACNFFNFYHLYKNGEGYRTICSFYLIPFDSSYATNHGYSSHGDRYTIAESYGYTRIVQQGDGGIVAS</sequence>
<accession>A0A7C8J571</accession>
<feature type="region of interest" description="Disordered" evidence="1">
    <location>
        <begin position="74"/>
        <end position="102"/>
    </location>
</feature>
<comment type="caution">
    <text evidence="3">The sequence shown here is derived from an EMBL/GenBank/DDBJ whole genome shotgun (WGS) entry which is preliminary data.</text>
</comment>
<name>A0A7C8J571_ORBOL</name>
<evidence type="ECO:0000256" key="2">
    <source>
        <dbReference type="SAM" id="SignalP"/>
    </source>
</evidence>
<evidence type="ECO:0000313" key="4">
    <source>
        <dbReference type="EMBL" id="KAF3145154.1"/>
    </source>
</evidence>
<evidence type="ECO:0000256" key="1">
    <source>
        <dbReference type="SAM" id="MobiDB-lite"/>
    </source>
</evidence>
<keyword evidence="2" id="KW-0732">Signal</keyword>
<feature type="chain" id="PRO_5036200394" description="Apple domain-containing protein" evidence="2">
    <location>
        <begin position="21"/>
        <end position="335"/>
    </location>
</feature>
<reference evidence="5 6" key="1">
    <citation type="submission" date="2019-06" db="EMBL/GenBank/DDBJ databases">
        <authorList>
            <person name="Palmer J.M."/>
        </authorList>
    </citation>
    <scope>NUCLEOTIDE SEQUENCE [LARGE SCALE GENOMIC DNA]</scope>
    <source>
        <strain evidence="3 5">TWF102</strain>
        <strain evidence="4 6">TWF703</strain>
    </source>
</reference>
<gene>
    <name evidence="3" type="ORF">TWF102_007402</name>
    <name evidence="4" type="ORF">TWF703_007738</name>
</gene>
<protein>
    <recommendedName>
        <fullName evidence="7">Apple domain-containing protein</fullName>
    </recommendedName>
</protein>
<dbReference type="EMBL" id="WIQW01000042">
    <property type="protein sequence ID" value="KAF3095003.1"/>
    <property type="molecule type" value="Genomic_DNA"/>
</dbReference>
<evidence type="ECO:0000313" key="3">
    <source>
        <dbReference type="EMBL" id="KAF3095003.1"/>
    </source>
</evidence>
<dbReference type="EMBL" id="WIQZ01000005">
    <property type="protein sequence ID" value="KAF3145154.1"/>
    <property type="molecule type" value="Genomic_DNA"/>
</dbReference>
<proteinExistence type="predicted"/>
<evidence type="ECO:0000313" key="6">
    <source>
        <dbReference type="Proteomes" id="UP000480548"/>
    </source>
</evidence>
<dbReference type="PANTHER" id="PTHR36578:SF1">
    <property type="entry name" value="APPLE DOMAIN-CONTAINING PROTEIN"/>
    <property type="match status" value="1"/>
</dbReference>
<feature type="signal peptide" evidence="2">
    <location>
        <begin position="1"/>
        <end position="20"/>
    </location>
</feature>
<dbReference type="AlphaFoldDB" id="A0A7C8J571"/>
<feature type="region of interest" description="Disordered" evidence="1">
    <location>
        <begin position="35"/>
        <end position="55"/>
    </location>
</feature>
<dbReference type="Proteomes" id="UP000480548">
    <property type="component" value="Unassembled WGS sequence"/>
</dbReference>
<evidence type="ECO:0008006" key="7">
    <source>
        <dbReference type="Google" id="ProtNLM"/>
    </source>
</evidence>
<dbReference type="PANTHER" id="PTHR36578">
    <property type="entry name" value="CHROMOSOME 15, WHOLE GENOME SHOTGUN SEQUENCE"/>
    <property type="match status" value="1"/>
</dbReference>
<dbReference type="Proteomes" id="UP000475325">
    <property type="component" value="Unassembled WGS sequence"/>
</dbReference>
<evidence type="ECO:0000313" key="5">
    <source>
        <dbReference type="Proteomes" id="UP000475325"/>
    </source>
</evidence>
<organism evidence="3 5">
    <name type="scientific">Orbilia oligospora</name>
    <name type="common">Nematode-trapping fungus</name>
    <name type="synonym">Arthrobotrys oligospora</name>
    <dbReference type="NCBI Taxonomy" id="2813651"/>
    <lineage>
        <taxon>Eukaryota</taxon>
        <taxon>Fungi</taxon>
        <taxon>Dikarya</taxon>
        <taxon>Ascomycota</taxon>
        <taxon>Pezizomycotina</taxon>
        <taxon>Orbiliomycetes</taxon>
        <taxon>Orbiliales</taxon>
        <taxon>Orbiliaceae</taxon>
        <taxon>Orbilia</taxon>
    </lineage>
</organism>